<dbReference type="InterPro" id="IPR036942">
    <property type="entry name" value="Beta-barrel_TonB_sf"/>
</dbReference>
<evidence type="ECO:0000256" key="4">
    <source>
        <dbReference type="SAM" id="SignalP"/>
    </source>
</evidence>
<dbReference type="InterPro" id="IPR013784">
    <property type="entry name" value="Carb-bd-like_fold"/>
</dbReference>
<keyword evidence="3" id="KW-0998">Cell outer membrane</keyword>
<accession>A0A4V2PUT0</accession>
<dbReference type="GO" id="GO:0009279">
    <property type="term" value="C:cell outer membrane"/>
    <property type="evidence" value="ECO:0007669"/>
    <property type="project" value="UniProtKB-SubCell"/>
</dbReference>
<evidence type="ECO:0000256" key="3">
    <source>
        <dbReference type="ARBA" id="ARBA00023237"/>
    </source>
</evidence>
<evidence type="ECO:0000256" key="2">
    <source>
        <dbReference type="ARBA" id="ARBA00023136"/>
    </source>
</evidence>
<dbReference type="Proteomes" id="UP000295210">
    <property type="component" value="Unassembled WGS sequence"/>
</dbReference>
<comment type="caution">
    <text evidence="5">The sequence shown here is derived from an EMBL/GenBank/DDBJ whole genome shotgun (WGS) entry which is preliminary data.</text>
</comment>
<evidence type="ECO:0000313" key="6">
    <source>
        <dbReference type="Proteomes" id="UP000295210"/>
    </source>
</evidence>
<keyword evidence="5" id="KW-0645">Protease</keyword>
<dbReference type="GO" id="GO:0004180">
    <property type="term" value="F:carboxypeptidase activity"/>
    <property type="evidence" value="ECO:0007669"/>
    <property type="project" value="UniProtKB-KW"/>
</dbReference>
<comment type="subcellular location">
    <subcellularLocation>
        <location evidence="1">Cell outer membrane</location>
    </subcellularLocation>
</comment>
<name>A0A4V2PUT0_9BACT</name>
<reference evidence="5 6" key="1">
    <citation type="submission" date="2019-03" db="EMBL/GenBank/DDBJ databases">
        <title>Genomic Encyclopedia of Type Strains, Phase IV (KMG-IV): sequencing the most valuable type-strain genomes for metagenomic binning, comparative biology and taxonomic classification.</title>
        <authorList>
            <person name="Goeker M."/>
        </authorList>
    </citation>
    <scope>NUCLEOTIDE SEQUENCE [LARGE SCALE GENOMIC DNA]</scope>
    <source>
        <strain evidence="5 6">DSM 103428</strain>
    </source>
</reference>
<keyword evidence="2" id="KW-0472">Membrane</keyword>
<keyword evidence="5" id="KW-0378">Hydrolase</keyword>
<dbReference type="EMBL" id="SMGK01000005">
    <property type="protein sequence ID" value="TCK71721.1"/>
    <property type="molecule type" value="Genomic_DNA"/>
</dbReference>
<dbReference type="AlphaFoldDB" id="A0A4V2PUT0"/>
<gene>
    <name evidence="5" type="ORF">C7378_3011</name>
</gene>
<keyword evidence="6" id="KW-1185">Reference proteome</keyword>
<dbReference type="Gene3D" id="2.40.170.20">
    <property type="entry name" value="TonB-dependent receptor, beta-barrel domain"/>
    <property type="match status" value="1"/>
</dbReference>
<organism evidence="5 6">
    <name type="scientific">Acidipila rosea</name>
    <dbReference type="NCBI Taxonomy" id="768535"/>
    <lineage>
        <taxon>Bacteria</taxon>
        <taxon>Pseudomonadati</taxon>
        <taxon>Acidobacteriota</taxon>
        <taxon>Terriglobia</taxon>
        <taxon>Terriglobales</taxon>
        <taxon>Acidobacteriaceae</taxon>
        <taxon>Acidipila</taxon>
    </lineage>
</organism>
<dbReference type="Gene3D" id="2.60.40.1120">
    <property type="entry name" value="Carboxypeptidase-like, regulatory domain"/>
    <property type="match status" value="1"/>
</dbReference>
<keyword evidence="4" id="KW-0732">Signal</keyword>
<dbReference type="GO" id="GO:0030246">
    <property type="term" value="F:carbohydrate binding"/>
    <property type="evidence" value="ECO:0007669"/>
    <property type="project" value="InterPro"/>
</dbReference>
<dbReference type="SUPFAM" id="SSF49452">
    <property type="entry name" value="Starch-binding domain-like"/>
    <property type="match status" value="1"/>
</dbReference>
<feature type="chain" id="PRO_5020897829" evidence="4">
    <location>
        <begin position="24"/>
        <end position="873"/>
    </location>
</feature>
<evidence type="ECO:0000256" key="1">
    <source>
        <dbReference type="ARBA" id="ARBA00004442"/>
    </source>
</evidence>
<dbReference type="RefSeq" id="WP_131998461.1">
    <property type="nucleotide sequence ID" value="NZ_SMGK01000005.1"/>
</dbReference>
<dbReference type="SUPFAM" id="SSF56935">
    <property type="entry name" value="Porins"/>
    <property type="match status" value="1"/>
</dbReference>
<dbReference type="OrthoDB" id="100029at2"/>
<evidence type="ECO:0000313" key="5">
    <source>
        <dbReference type="EMBL" id="TCK71721.1"/>
    </source>
</evidence>
<protein>
    <submittedName>
        <fullName evidence="5">Carboxypeptidase family protein</fullName>
    </submittedName>
</protein>
<feature type="signal peptide" evidence="4">
    <location>
        <begin position="1"/>
        <end position="23"/>
    </location>
</feature>
<sequence length="873" mass="94630">MNLQRHVSAIVLFLTCSLLPAFAISGEPASTAGTFTGTITDSTGAVVPGAVVEVHNLMSGFEKTSVSDSNGAFSFLNLGFGHYHLTVKATGFDPFSDDIDISSPVAINRTYALKIAQATTTVTVEADSNDIVNKSAINETDLGTAMSDKLPMISGSTGVSSAITLGSPGITADSNGMFHPLGEHSDTTYSIDGQPVSDQQSKTFSNQISLNSIQSMQVIVGVIPPEYGDKASLVARTTTKSGLGNTHPTGDVSASYGSFGSSTLDASMGIGSSRMGNFTAIDGANSGRYLDTPEFAILHSYGNSEALFNRFDVAPTAADSIHLNLSLSRSWFDVPNQYDQQAAGQDQRSQIFSYNVAPFWTHIVGTTGVLSVNPYMRQDNAHYYPSHDIFSDTPATLAQDRMLRNVGIKVDYSYSKGINNAKFGADFNHTFLNENFSVGVTSPTYNAVCVDSTGTPVVAPGVSSPANCAASGYDPNPNFQPGLLAYDLTRGGQLFSFQGHTDIKEEALYGEDTITVKQWQFLLGVRGDNYNGLSRKYMLEPRVGITYQVKKTGTVLRLGYSRLMPTPYNENLVLSSSTGSGGLAQNVGAFGQHALKPATRNQYNTGFEQGFGKFLILDAEYFWKETKGDYDFDVLLNTPLTFPIQWRKSKIDGFDLRLTMPQTHGVSAYSVMGHARSRFFGPEVGGILFNNPSGITSYEPFRIDHDQNFQQTTNVQYQPKPDLPWYSFTWNYESGMVAGNAPFATDTTTPVSLAYLTPDQQNQIKLTCGAQRATLDAPLTSCAPNLLSSPLLSIPAPGTENPDRNPPRIAPRNLFDMAAGYDNLLRHDRYKLNATFTVTNLTNKLALYNFLSTFSGTHFVAPRGYVAQLKLEF</sequence>
<proteinExistence type="predicted"/>
<dbReference type="Pfam" id="PF13620">
    <property type="entry name" value="CarboxypepD_reg"/>
    <property type="match status" value="1"/>
</dbReference>
<keyword evidence="5" id="KW-0121">Carboxypeptidase</keyword>